<organism evidence="2 3">
    <name type="scientific">Chytriomyces confervae</name>
    <dbReference type="NCBI Taxonomy" id="246404"/>
    <lineage>
        <taxon>Eukaryota</taxon>
        <taxon>Fungi</taxon>
        <taxon>Fungi incertae sedis</taxon>
        <taxon>Chytridiomycota</taxon>
        <taxon>Chytridiomycota incertae sedis</taxon>
        <taxon>Chytridiomycetes</taxon>
        <taxon>Chytridiales</taxon>
        <taxon>Chytriomycetaceae</taxon>
        <taxon>Chytriomyces</taxon>
    </lineage>
</organism>
<feature type="region of interest" description="Disordered" evidence="1">
    <location>
        <begin position="1"/>
        <end position="20"/>
    </location>
</feature>
<reference evidence="2 3" key="1">
    <citation type="journal article" date="2019" name="Sci. Rep.">
        <title>Comparative genomics of chytrid fungi reveal insights into the obligate biotrophic and pathogenic lifestyle of Synchytrium endobioticum.</title>
        <authorList>
            <person name="van de Vossenberg B.T.L.H."/>
            <person name="Warris S."/>
            <person name="Nguyen H.D.T."/>
            <person name="van Gent-Pelzer M.P.E."/>
            <person name="Joly D.L."/>
            <person name="van de Geest H.C."/>
            <person name="Bonants P.J.M."/>
            <person name="Smith D.S."/>
            <person name="Levesque C.A."/>
            <person name="van der Lee T.A.J."/>
        </authorList>
    </citation>
    <scope>NUCLEOTIDE SEQUENCE [LARGE SCALE GENOMIC DNA]</scope>
    <source>
        <strain evidence="2 3">CBS 675.73</strain>
    </source>
</reference>
<evidence type="ECO:0000313" key="3">
    <source>
        <dbReference type="Proteomes" id="UP000320333"/>
    </source>
</evidence>
<evidence type="ECO:0000313" key="2">
    <source>
        <dbReference type="EMBL" id="TPX75008.1"/>
    </source>
</evidence>
<comment type="caution">
    <text evidence="2">The sequence shown here is derived from an EMBL/GenBank/DDBJ whole genome shotgun (WGS) entry which is preliminary data.</text>
</comment>
<proteinExistence type="predicted"/>
<feature type="compositionally biased region" description="Polar residues" evidence="1">
    <location>
        <begin position="57"/>
        <end position="67"/>
    </location>
</feature>
<feature type="compositionally biased region" description="Basic and acidic residues" evidence="1">
    <location>
        <begin position="45"/>
        <end position="56"/>
    </location>
</feature>
<dbReference type="EMBL" id="QEAP01000099">
    <property type="protein sequence ID" value="TPX75008.1"/>
    <property type="molecule type" value="Genomic_DNA"/>
</dbReference>
<keyword evidence="3" id="KW-1185">Reference proteome</keyword>
<dbReference type="AlphaFoldDB" id="A0A507FI06"/>
<gene>
    <name evidence="2" type="ORF">CcCBS67573_g03730</name>
</gene>
<feature type="region of interest" description="Disordered" evidence="1">
    <location>
        <begin position="36"/>
        <end position="67"/>
    </location>
</feature>
<sequence>MATNPEKALEQNNDKPSASLKRPIKLCLLDECKATSGKHTANPTDDGRGGNKRKSDSVANLSKTSKPPFSHVDRIQLYTIPPSPLILLHNATANRLDLSSINEPATASHIIAASSNAILSFFQTVRTNSDRLIYIATALIFESTSPLPYGGRKNKPGYIEFEGTTIASLLEYIVSAAFKRYWAFRGRQAVDFVVESLNKAMTLHLEQDRDLLNELMLRGIGKAGHHRRRNRNVVPEGLEHVDENWIERVGVEFTPARTTLRNL</sequence>
<dbReference type="Proteomes" id="UP000320333">
    <property type="component" value="Unassembled WGS sequence"/>
</dbReference>
<protein>
    <submittedName>
        <fullName evidence="2">Uncharacterized protein</fullName>
    </submittedName>
</protein>
<dbReference type="OrthoDB" id="2126067at2759"/>
<name>A0A507FI06_9FUNG</name>
<evidence type="ECO:0000256" key="1">
    <source>
        <dbReference type="SAM" id="MobiDB-lite"/>
    </source>
</evidence>
<accession>A0A507FI06</accession>